<keyword evidence="1" id="KW-1133">Transmembrane helix</keyword>
<feature type="transmembrane region" description="Helical" evidence="1">
    <location>
        <begin position="202"/>
        <end position="221"/>
    </location>
</feature>
<feature type="non-terminal residue" evidence="2">
    <location>
        <position position="1"/>
    </location>
</feature>
<gene>
    <name evidence="2" type="ORF">S01H1_56255</name>
</gene>
<feature type="transmembrane region" description="Helical" evidence="1">
    <location>
        <begin position="228"/>
        <end position="246"/>
    </location>
</feature>
<accession>X0VFD1</accession>
<keyword evidence="1" id="KW-0472">Membrane</keyword>
<evidence type="ECO:0000313" key="2">
    <source>
        <dbReference type="EMBL" id="GAG16990.1"/>
    </source>
</evidence>
<comment type="caution">
    <text evidence="2">The sequence shown here is derived from an EMBL/GenBank/DDBJ whole genome shotgun (WGS) entry which is preliminary data.</text>
</comment>
<sequence length="257" mass="27963">KPGASLLLEGDIQFVVSNSIPENPLYAILEPDSGELIMQYGVPILYGSHERGQSYFLDLEPRHLVVPAGEPFMLEVNSSILGVTGIEVYSFEVDEQEIGTLGKGELASLDIRSYSIGFNLEIVSTLLDEVRASLDYMVEKGFYMVKERGTTETAEGVFSDAQSLLAVGRFVESFGFSKMSYLDLAQVRDRIINMQADATSSVYIIVAFLALTSTTIAFLLTNSDSTKILGSIAVYACFLAVLQVAYPGSALVPFTGF</sequence>
<proteinExistence type="predicted"/>
<dbReference type="EMBL" id="BARS01036617">
    <property type="protein sequence ID" value="GAG16990.1"/>
    <property type="molecule type" value="Genomic_DNA"/>
</dbReference>
<dbReference type="AlphaFoldDB" id="X0VFD1"/>
<feature type="non-terminal residue" evidence="2">
    <location>
        <position position="257"/>
    </location>
</feature>
<organism evidence="2">
    <name type="scientific">marine sediment metagenome</name>
    <dbReference type="NCBI Taxonomy" id="412755"/>
    <lineage>
        <taxon>unclassified sequences</taxon>
        <taxon>metagenomes</taxon>
        <taxon>ecological metagenomes</taxon>
    </lineage>
</organism>
<keyword evidence="1" id="KW-0812">Transmembrane</keyword>
<evidence type="ECO:0000256" key="1">
    <source>
        <dbReference type="SAM" id="Phobius"/>
    </source>
</evidence>
<name>X0VFD1_9ZZZZ</name>
<reference evidence="2" key="1">
    <citation type="journal article" date="2014" name="Front. Microbiol.">
        <title>High frequency of phylogenetically diverse reductive dehalogenase-homologous genes in deep subseafloor sedimentary metagenomes.</title>
        <authorList>
            <person name="Kawai M."/>
            <person name="Futagami T."/>
            <person name="Toyoda A."/>
            <person name="Takaki Y."/>
            <person name="Nishi S."/>
            <person name="Hori S."/>
            <person name="Arai W."/>
            <person name="Tsubouchi T."/>
            <person name="Morono Y."/>
            <person name="Uchiyama I."/>
            <person name="Ito T."/>
            <person name="Fujiyama A."/>
            <person name="Inagaki F."/>
            <person name="Takami H."/>
        </authorList>
    </citation>
    <scope>NUCLEOTIDE SEQUENCE</scope>
    <source>
        <strain evidence="2">Expedition CK06-06</strain>
    </source>
</reference>
<protein>
    <submittedName>
        <fullName evidence="2">Uncharacterized protein</fullName>
    </submittedName>
</protein>